<comment type="caution">
    <text evidence="2">The sequence shown here is derived from an EMBL/GenBank/DDBJ whole genome shotgun (WGS) entry which is preliminary data.</text>
</comment>
<protein>
    <submittedName>
        <fullName evidence="2">Uncharacterized protein</fullName>
    </submittedName>
</protein>
<sequence>MTYTYKNIETPFHEIVLTIKERIEKHDISKWKDIVKPEDEHKYNEYFENFLKKEDETKDEICHTNIEEEDCNNDENETNDKTPYPYNINNDFFDNINNRERFYFLLNIKDMMETTWLLVQKRLEGIDLEESSESVNVQELIKYSKQISDTTCAPPECNNINDSLMHHEYYPNYHFLNFVNIEEIHLSKLFQLQKYSKVCFPPIITIREDDNNNNRIIIDITCSTPNTTIYYKINDDIKENIYDINNKPIINKKKKIYIYAWSTRSGYMKSRVSCISKAYLVDEQNDTLTQDGIDNEQSQYSLDSSKPAKAREVPEKSSKTTNVFKSLGFLLNRKKETASNNSSDEKSSSTSIKNISMYECDIQNRIVSTVTSCFFILH</sequence>
<evidence type="ECO:0000313" key="2">
    <source>
        <dbReference type="EMBL" id="EAA20688.1"/>
    </source>
</evidence>
<feature type="compositionally biased region" description="Polar residues" evidence="1">
    <location>
        <begin position="295"/>
        <end position="304"/>
    </location>
</feature>
<dbReference type="EMBL" id="AABL01000361">
    <property type="protein sequence ID" value="EAA20688.1"/>
    <property type="molecule type" value="Genomic_DNA"/>
</dbReference>
<evidence type="ECO:0000313" key="3">
    <source>
        <dbReference type="Proteomes" id="UP000008553"/>
    </source>
</evidence>
<dbReference type="PaxDb" id="73239-Q7RPT4"/>
<dbReference type="InParanoid" id="Q7RPT4"/>
<dbReference type="AlphaFoldDB" id="Q7RPT4"/>
<proteinExistence type="predicted"/>
<feature type="compositionally biased region" description="Basic and acidic residues" evidence="1">
    <location>
        <begin position="309"/>
        <end position="318"/>
    </location>
</feature>
<gene>
    <name evidence="2" type="ORF">PY01371</name>
</gene>
<evidence type="ECO:0000256" key="1">
    <source>
        <dbReference type="SAM" id="MobiDB-lite"/>
    </source>
</evidence>
<organism evidence="2 3">
    <name type="scientific">Plasmodium yoelii yoelii</name>
    <dbReference type="NCBI Taxonomy" id="73239"/>
    <lineage>
        <taxon>Eukaryota</taxon>
        <taxon>Sar</taxon>
        <taxon>Alveolata</taxon>
        <taxon>Apicomplexa</taxon>
        <taxon>Aconoidasida</taxon>
        <taxon>Haemosporida</taxon>
        <taxon>Plasmodiidae</taxon>
        <taxon>Plasmodium</taxon>
        <taxon>Plasmodium (Vinckeia)</taxon>
    </lineage>
</organism>
<keyword evidence="3" id="KW-1185">Reference proteome</keyword>
<reference evidence="2 3" key="1">
    <citation type="journal article" date="2002" name="Nature">
        <title>Genome sequence and comparative analysis of the model rodent malaria parasite Plasmodium yoelii yoelii.</title>
        <authorList>
            <person name="Carlton J.M."/>
            <person name="Angiuoli S.V."/>
            <person name="Suh B.B."/>
            <person name="Kooij T.W."/>
            <person name="Pertea M."/>
            <person name="Silva J.C."/>
            <person name="Ermolaeva M.D."/>
            <person name="Allen J.E."/>
            <person name="Selengut J.D."/>
            <person name="Koo H.L."/>
            <person name="Peterson J.D."/>
            <person name="Pop M."/>
            <person name="Kosack D.S."/>
            <person name="Shumway M.F."/>
            <person name="Bidwell S.L."/>
            <person name="Shallom S.J."/>
            <person name="van Aken S.E."/>
            <person name="Riedmuller S.B."/>
            <person name="Feldblyum T.V."/>
            <person name="Cho J.K."/>
            <person name="Quackenbush J."/>
            <person name="Sedegah M."/>
            <person name="Shoaibi A."/>
            <person name="Cummings L.M."/>
            <person name="Florens L."/>
            <person name="Yates J.R."/>
            <person name="Raine J.D."/>
            <person name="Sinden R.E."/>
            <person name="Harris M.A."/>
            <person name="Cunningham D.A."/>
            <person name="Preiser P.R."/>
            <person name="Bergman L.W."/>
            <person name="Vaidya A.B."/>
            <person name="van Lin L.H."/>
            <person name="Janse C.J."/>
            <person name="Waters A.P."/>
            <person name="Smith H.O."/>
            <person name="White O.R."/>
            <person name="Salzberg S.L."/>
            <person name="Venter J.C."/>
            <person name="Fraser C.M."/>
            <person name="Hoffman S.L."/>
            <person name="Gardner M.J."/>
            <person name="Carucci D.J."/>
        </authorList>
    </citation>
    <scope>NUCLEOTIDE SEQUENCE [LARGE SCALE GENOMIC DNA]</scope>
    <source>
        <strain evidence="2 3">17XNL</strain>
    </source>
</reference>
<dbReference type="Proteomes" id="UP000008553">
    <property type="component" value="Unassembled WGS sequence"/>
</dbReference>
<accession>Q7RPT4</accession>
<name>Q7RPT4_PLAYO</name>
<dbReference type="KEGG" id="pyo:PY17X_1333300"/>
<feature type="region of interest" description="Disordered" evidence="1">
    <location>
        <begin position="295"/>
        <end position="319"/>
    </location>
</feature>